<keyword evidence="3" id="KW-0808">Transferase</keyword>
<proteinExistence type="predicted"/>
<dbReference type="InterPro" id="IPR015421">
    <property type="entry name" value="PyrdxlP-dep_Trfase_major"/>
</dbReference>
<comment type="caution">
    <text evidence="3">The sequence shown here is derived from an EMBL/GenBank/DDBJ whole genome shotgun (WGS) entry which is preliminary data.</text>
</comment>
<dbReference type="InterPro" id="IPR015422">
    <property type="entry name" value="PyrdxlP-dep_Trfase_small"/>
</dbReference>
<keyword evidence="1" id="KW-0663">Pyridoxal phosphate</keyword>
<dbReference type="GO" id="GO:0016740">
    <property type="term" value="F:transferase activity"/>
    <property type="evidence" value="ECO:0007669"/>
    <property type="project" value="UniProtKB-KW"/>
</dbReference>
<dbReference type="Gene3D" id="3.40.640.10">
    <property type="entry name" value="Type I PLP-dependent aspartate aminotransferase-like (Major domain)"/>
    <property type="match status" value="1"/>
</dbReference>
<feature type="domain" description="Aminotransferase class V" evidence="2">
    <location>
        <begin position="1"/>
        <end position="225"/>
    </location>
</feature>
<dbReference type="SUPFAM" id="SSF53383">
    <property type="entry name" value="PLP-dependent transferases"/>
    <property type="match status" value="1"/>
</dbReference>
<accession>A0ABR1SCP5</accession>
<keyword evidence="4" id="KW-1185">Reference proteome</keyword>
<reference evidence="3 4" key="1">
    <citation type="submission" date="2023-01" db="EMBL/GenBank/DDBJ databases">
        <title>Analysis of 21 Apiospora genomes using comparative genomics revels a genus with tremendous synthesis potential of carbohydrate active enzymes and secondary metabolites.</title>
        <authorList>
            <person name="Sorensen T."/>
        </authorList>
    </citation>
    <scope>NUCLEOTIDE SEQUENCE [LARGE SCALE GENOMIC DNA]</scope>
    <source>
        <strain evidence="3 4">CBS 20057</strain>
    </source>
</reference>
<dbReference type="InterPro" id="IPR000192">
    <property type="entry name" value="Aminotrans_V_dom"/>
</dbReference>
<dbReference type="PANTHER" id="PTHR43092">
    <property type="entry name" value="L-CYSTEINE DESULFHYDRASE"/>
    <property type="match status" value="1"/>
</dbReference>
<dbReference type="Gene3D" id="3.90.1150.10">
    <property type="entry name" value="Aspartate Aminotransferase, domain 1"/>
    <property type="match status" value="1"/>
</dbReference>
<dbReference type="Proteomes" id="UP001396898">
    <property type="component" value="Unassembled WGS sequence"/>
</dbReference>
<gene>
    <name evidence="3" type="ORF">PG991_006139</name>
</gene>
<protein>
    <submittedName>
        <fullName evidence="3">Pyridoxal phosphate-dependent transferase</fullName>
    </submittedName>
</protein>
<name>A0ABR1SCP5_9PEZI</name>
<sequence length="903" mass="99321">MYLDNGAFGACPKVVFEKQKEIRQAIEENPHDFFERNYVSGLEASRRALAGFVHVEPADLVLVPGATHGMNIVIQSMRFQPGDEILTTNHNYSSVHLALTYVAERDGARVVVADIPLPVAGPDEVLDRILARVTPRTRFAVIDHVPSRTGFVFPIRAIVRRLAARHGVDTLVDGAHAVGMLADLDIAAIGAAYYVANCHKWMCAPRGVGFLHVRRDRADRIRPLVVARSPYVVGRARYSRLEHGFGWLGTSCPSPVLALPTCIDFLNTLVPGGGSGGLGALVARNHDLAVVARRIACRALGIPLPCPDGMIGAMATIPLPDLPGPEQEGMLPLQQTLWEEHRIVVPVYSWPAYPKRVVRLSAQAYNSLGQYLRFVDCLRSALEQERDPASRTVCCGHEDQVDWGETPRRDIRNPGAQTLFWLARQRIRSLMTNSFGVEPVALYPTAGQCLAEFASRGRPLDCQHPNLDVTKMVYMLSRVSWRRVPQVMAVQICQMLATDDVIESWARSLPVLKLQSRALLADMTCSLAASPIPDTLSFDHGKGDFASRVVTYETEHEDHNISLQFWRRALADFSNPERGRDRQSPDRVASFLQIHQFLKDPIGGLLTSRAAQAEAFATLHASLEPELAILPLGRETREAIAAQLAFETSFLSQPLARNPSYVHFCGDQQLVYAYVEIRELARTEFTCPAIVAGMMGEFLAAKGNNADEECAIAPIAVAHSFSMAHDADTAVVGRPIIIDGNNRITAIAFLRYVALHGVPDPGDTAKLKMHCREYGLGPIHFADLLSMLQMLWDGEERPDDLASLLRSSSSSPRLQRFATASHVPVLVTEEANFFTECLLLDRGVEGGRGLQPVHQSVFATDDRLAALPSKMQRHGRAKGFRAMPVRCAGGRKEGSGVRVNGLT</sequence>
<evidence type="ECO:0000313" key="3">
    <source>
        <dbReference type="EMBL" id="KAK8029083.1"/>
    </source>
</evidence>
<evidence type="ECO:0000259" key="2">
    <source>
        <dbReference type="Pfam" id="PF00266"/>
    </source>
</evidence>
<dbReference type="PANTHER" id="PTHR43092:SF2">
    <property type="entry name" value="HERCYNYLCYSTEINE SULFOXIDE LYASE"/>
    <property type="match status" value="1"/>
</dbReference>
<dbReference type="Pfam" id="PF00266">
    <property type="entry name" value="Aminotran_5"/>
    <property type="match status" value="1"/>
</dbReference>
<organism evidence="3 4">
    <name type="scientific">Apiospora marii</name>
    <dbReference type="NCBI Taxonomy" id="335849"/>
    <lineage>
        <taxon>Eukaryota</taxon>
        <taxon>Fungi</taxon>
        <taxon>Dikarya</taxon>
        <taxon>Ascomycota</taxon>
        <taxon>Pezizomycotina</taxon>
        <taxon>Sordariomycetes</taxon>
        <taxon>Xylariomycetidae</taxon>
        <taxon>Amphisphaeriales</taxon>
        <taxon>Apiosporaceae</taxon>
        <taxon>Apiospora</taxon>
    </lineage>
</organism>
<dbReference type="EMBL" id="JAQQWI010000007">
    <property type="protein sequence ID" value="KAK8029083.1"/>
    <property type="molecule type" value="Genomic_DNA"/>
</dbReference>
<evidence type="ECO:0000313" key="4">
    <source>
        <dbReference type="Proteomes" id="UP001396898"/>
    </source>
</evidence>
<evidence type="ECO:0000256" key="1">
    <source>
        <dbReference type="ARBA" id="ARBA00022898"/>
    </source>
</evidence>
<dbReference type="InterPro" id="IPR015424">
    <property type="entry name" value="PyrdxlP-dep_Trfase"/>
</dbReference>